<dbReference type="Proteomes" id="UP001153709">
    <property type="component" value="Chromosome 3"/>
</dbReference>
<reference evidence="1" key="1">
    <citation type="submission" date="2022-01" db="EMBL/GenBank/DDBJ databases">
        <authorList>
            <person name="King R."/>
        </authorList>
    </citation>
    <scope>NUCLEOTIDE SEQUENCE</scope>
</reference>
<dbReference type="GO" id="GO:0003676">
    <property type="term" value="F:nucleic acid binding"/>
    <property type="evidence" value="ECO:0007669"/>
    <property type="project" value="InterPro"/>
</dbReference>
<name>A0A9N9XCS4_DIABA</name>
<protein>
    <submittedName>
        <fullName evidence="1">Uncharacterized protein</fullName>
    </submittedName>
</protein>
<proteinExistence type="predicted"/>
<dbReference type="AlphaFoldDB" id="A0A9N9XCS4"/>
<dbReference type="OrthoDB" id="6496131at2759"/>
<evidence type="ECO:0000313" key="2">
    <source>
        <dbReference type="Proteomes" id="UP001153709"/>
    </source>
</evidence>
<evidence type="ECO:0000313" key="1">
    <source>
        <dbReference type="EMBL" id="CAG9830847.1"/>
    </source>
</evidence>
<dbReference type="SUPFAM" id="SSF57756">
    <property type="entry name" value="Retrovirus zinc finger-like domains"/>
    <property type="match status" value="1"/>
</dbReference>
<keyword evidence="2" id="KW-1185">Reference proteome</keyword>
<dbReference type="GO" id="GO:0008270">
    <property type="term" value="F:zinc ion binding"/>
    <property type="evidence" value="ECO:0007669"/>
    <property type="project" value="InterPro"/>
</dbReference>
<sequence length="269" mass="30988">MDFLRSGQISEAAQGFIMKFLIEVGTFKLEDNWMEYQTKMELFFQENSGFDTILKTPLILTILPSECNGILDNVSNGQQLCTLDHKFVLEALDNYFYPKKDAAYYREKFQLNKQYKGQSFFRYVTILRKLMADCNFNKKSKHSKLRNQLIAGVLPEIKSKINQNAMSLSQVFEVGLAWDEENNKSQSKFLKKQPKCFRCAQAKYLHRADPCFFEWSICGGCGVKGHVTLSCKYKRKNCDKCNEQGHVKKLCKKTNEDIAAAAVDAIKIE</sequence>
<dbReference type="Gene3D" id="4.10.60.10">
    <property type="entry name" value="Zinc finger, CCHC-type"/>
    <property type="match status" value="1"/>
</dbReference>
<gene>
    <name evidence="1" type="ORF">DIABBA_LOCUS4503</name>
</gene>
<organism evidence="1 2">
    <name type="scientific">Diabrotica balteata</name>
    <name type="common">Banded cucumber beetle</name>
    <dbReference type="NCBI Taxonomy" id="107213"/>
    <lineage>
        <taxon>Eukaryota</taxon>
        <taxon>Metazoa</taxon>
        <taxon>Ecdysozoa</taxon>
        <taxon>Arthropoda</taxon>
        <taxon>Hexapoda</taxon>
        <taxon>Insecta</taxon>
        <taxon>Pterygota</taxon>
        <taxon>Neoptera</taxon>
        <taxon>Endopterygota</taxon>
        <taxon>Coleoptera</taxon>
        <taxon>Polyphaga</taxon>
        <taxon>Cucujiformia</taxon>
        <taxon>Chrysomeloidea</taxon>
        <taxon>Chrysomelidae</taxon>
        <taxon>Galerucinae</taxon>
        <taxon>Diabroticina</taxon>
        <taxon>Diabroticites</taxon>
        <taxon>Diabrotica</taxon>
    </lineage>
</organism>
<dbReference type="InterPro" id="IPR036875">
    <property type="entry name" value="Znf_CCHC_sf"/>
</dbReference>
<dbReference type="EMBL" id="OU898278">
    <property type="protein sequence ID" value="CAG9830847.1"/>
    <property type="molecule type" value="Genomic_DNA"/>
</dbReference>
<dbReference type="PANTHER" id="PTHR33198">
    <property type="entry name" value="ANK_REP_REGION DOMAIN-CONTAINING PROTEIN-RELATED"/>
    <property type="match status" value="1"/>
</dbReference>
<accession>A0A9N9XCS4</accession>